<reference evidence="2" key="5">
    <citation type="submission" date="2020-05" db="EMBL/GenBank/DDBJ databases">
        <authorList>
            <person name="Rincon C."/>
            <person name="Sanders R I."/>
            <person name="Robbins C."/>
            <person name="Chaturvedi A."/>
        </authorList>
    </citation>
    <scope>NUCLEOTIDE SEQUENCE</scope>
    <source>
        <strain evidence="2">CHB12</strain>
    </source>
</reference>
<gene>
    <name evidence="2" type="ORF">CHRIB12_LOCUS9245</name>
    <name evidence="4" type="ORF">RhiirA1_534398</name>
    <name evidence="3" type="ORF">RhiirA5_418474</name>
    <name evidence="5" type="ORF">RhiirC2_855492</name>
</gene>
<dbReference type="EMBL" id="LLXL01001839">
    <property type="protein sequence ID" value="PKK62694.1"/>
    <property type="molecule type" value="Genomic_DNA"/>
</dbReference>
<evidence type="ECO:0000313" key="7">
    <source>
        <dbReference type="Proteomes" id="UP000232722"/>
    </source>
</evidence>
<reference evidence="3 7" key="2">
    <citation type="submission" date="2017-09" db="EMBL/GenBank/DDBJ databases">
        <title>Extensive intraspecific genome diversity in a model arbuscular mycorrhizal fungus.</title>
        <authorList>
            <person name="Chen E.C."/>
            <person name="Morin E."/>
            <person name="Beaudet D."/>
            <person name="Noel J."/>
            <person name="Ndikumana S."/>
            <person name="Charron P."/>
            <person name="St-Onge C."/>
            <person name="Giorgi J."/>
            <person name="Grigoriev I.V."/>
            <person name="Roux C."/>
            <person name="Martin F.M."/>
            <person name="Corradi N."/>
        </authorList>
    </citation>
    <scope>NUCLEOTIDE SEQUENCE [LARGE SCALE GENOMIC DNA]</scope>
    <source>
        <strain evidence="3 7">A5</strain>
    </source>
</reference>
<dbReference type="SUPFAM" id="SSF52047">
    <property type="entry name" value="RNI-like"/>
    <property type="match status" value="1"/>
</dbReference>
<feature type="transmembrane region" description="Helical" evidence="1">
    <location>
        <begin position="377"/>
        <end position="400"/>
    </location>
</feature>
<organism evidence="4 6">
    <name type="scientific">Rhizophagus irregularis</name>
    <dbReference type="NCBI Taxonomy" id="588596"/>
    <lineage>
        <taxon>Eukaryota</taxon>
        <taxon>Fungi</taxon>
        <taxon>Fungi incertae sedis</taxon>
        <taxon>Mucoromycota</taxon>
        <taxon>Glomeromycotina</taxon>
        <taxon>Glomeromycetes</taxon>
        <taxon>Glomerales</taxon>
        <taxon>Glomeraceae</taxon>
        <taxon>Rhizophagus</taxon>
    </lineage>
</organism>
<accession>A0A2I1DY72</accession>
<dbReference type="EMBL" id="CAGKOT010000017">
    <property type="protein sequence ID" value="CAB5362656.1"/>
    <property type="molecule type" value="Genomic_DNA"/>
</dbReference>
<evidence type="ECO:0000313" key="4">
    <source>
        <dbReference type="EMBL" id="PKC68157.1"/>
    </source>
</evidence>
<keyword evidence="1" id="KW-0472">Membrane</keyword>
<dbReference type="Proteomes" id="UP000232688">
    <property type="component" value="Unassembled WGS sequence"/>
</dbReference>
<dbReference type="VEuPathDB" id="FungiDB:RhiirFUN_024052"/>
<reference evidence="4 6" key="4">
    <citation type="submission" date="2017-10" db="EMBL/GenBank/DDBJ databases">
        <title>Genome analyses suggest a sexual origin of heterokaryosis in a supposedly ancient asexual fungus.</title>
        <authorList>
            <person name="Corradi N."/>
            <person name="Sedzielewska K."/>
            <person name="Noel J."/>
            <person name="Charron P."/>
            <person name="Farinelli L."/>
            <person name="Marton T."/>
            <person name="Kruger M."/>
            <person name="Pelin A."/>
            <person name="Brachmann A."/>
            <person name="Corradi N."/>
        </authorList>
    </citation>
    <scope>NUCLEOTIDE SEQUENCE [LARGE SCALE GENOMIC DNA]</scope>
    <source>
        <strain evidence="4 6">A1</strain>
    </source>
</reference>
<sequence length="409" mass="48234">MATQPQLPPEVLKNIFQKIYGNRGCYRSDKNLNDLYSCLLVNKRWCVNVVPILWSAVFYPIQTIRIGVITTYLSCLSLEKRKILQNQAGINIPTNYDKTTFRYATYLTELNFEKFLKTIFLWSKKNRKPYRNTKRNEIIVQYLLELFSSNCAKIKYFAMNNVPNYLLNDDYFNNLKTIDFKLLREPNIRNCLSNVKELRLEWDALALDGFLNSIGYTCRSLEVLDTNFAHDPEFSNLFINKQQAEELAMLISSQSNLQKFILQDYRYYTHFFINSLYTQTHSLKEIEFYSVDFLGCVSFEVFKHCSLITNITFEDCENITLDMAKPLFNSPLPNLKNVHVYNNPDHPICEDLVLWADKKNFKGKWWEIKITTKKIKYSFSIIIICLYFTPLIVNLVKILFKILLANLIY</sequence>
<name>A0A2I1DY72_9GLOM</name>
<proteinExistence type="predicted"/>
<comment type="caution">
    <text evidence="4">The sequence shown here is derived from an EMBL/GenBank/DDBJ whole genome shotgun (WGS) entry which is preliminary data.</text>
</comment>
<protein>
    <submittedName>
        <fullName evidence="4">Uncharacterized protein</fullName>
    </submittedName>
</protein>
<dbReference type="Gene3D" id="3.80.10.10">
    <property type="entry name" value="Ribonuclease Inhibitor"/>
    <property type="match status" value="1"/>
</dbReference>
<evidence type="ECO:0000313" key="5">
    <source>
        <dbReference type="EMBL" id="PKK62694.1"/>
    </source>
</evidence>
<reference evidence="6 8" key="3">
    <citation type="submission" date="2017-10" db="EMBL/GenBank/DDBJ databases">
        <title>Extensive intraspecific genome diversity in a model arbuscular mycorrhizal fungus.</title>
        <authorList>
            <person name="Chen E.C.H."/>
            <person name="Morin E."/>
            <person name="Baudet D."/>
            <person name="Noel J."/>
            <person name="Ndikumana S."/>
            <person name="Charron P."/>
            <person name="St-Onge C."/>
            <person name="Giorgi J."/>
            <person name="Grigoriev I.V."/>
            <person name="Roux C."/>
            <person name="Martin F.M."/>
            <person name="Corradi N."/>
        </authorList>
    </citation>
    <scope>NUCLEOTIDE SEQUENCE [LARGE SCALE GENOMIC DNA]</scope>
    <source>
        <strain evidence="4 6">A1</strain>
        <strain evidence="5 8">C2</strain>
    </source>
</reference>
<dbReference type="Proteomes" id="UP000233469">
    <property type="component" value="Unassembled WGS sequence"/>
</dbReference>
<dbReference type="VEuPathDB" id="FungiDB:RhiirA1_534398"/>
<keyword evidence="1" id="KW-0812">Transmembrane</keyword>
<reference evidence="7 8" key="1">
    <citation type="submission" date="2016-04" db="EMBL/GenBank/DDBJ databases">
        <title>Genome analyses suggest a sexual origin of heterokaryosis in a supposedly ancient asexual fungus.</title>
        <authorList>
            <person name="Ropars J."/>
            <person name="Sedzielewska K."/>
            <person name="Noel J."/>
            <person name="Charron P."/>
            <person name="Farinelli L."/>
            <person name="Marton T."/>
            <person name="Kruger M."/>
            <person name="Pelin A."/>
            <person name="Brachmann A."/>
            <person name="Corradi N."/>
        </authorList>
    </citation>
    <scope>NUCLEOTIDE SEQUENCE [LARGE SCALE GENOMIC DNA]</scope>
    <source>
        <strain evidence="3 7">A5</strain>
        <strain evidence="5 8">C2</strain>
    </source>
</reference>
<evidence type="ECO:0000256" key="1">
    <source>
        <dbReference type="SAM" id="Phobius"/>
    </source>
</evidence>
<dbReference type="Proteomes" id="UP000232722">
    <property type="component" value="Unassembled WGS sequence"/>
</dbReference>
<keyword evidence="1" id="KW-1133">Transmembrane helix</keyword>
<evidence type="ECO:0000313" key="3">
    <source>
        <dbReference type="EMBL" id="PKC07217.1"/>
    </source>
</evidence>
<dbReference type="EMBL" id="LLXJ01000663">
    <property type="protein sequence ID" value="PKC07217.1"/>
    <property type="molecule type" value="Genomic_DNA"/>
</dbReference>
<dbReference type="AlphaFoldDB" id="A0A2I1DY72"/>
<evidence type="ECO:0000313" key="8">
    <source>
        <dbReference type="Proteomes" id="UP000233469"/>
    </source>
</evidence>
<evidence type="ECO:0000313" key="6">
    <source>
        <dbReference type="Proteomes" id="UP000232688"/>
    </source>
</evidence>
<dbReference type="InterPro" id="IPR032675">
    <property type="entry name" value="LRR_dom_sf"/>
</dbReference>
<evidence type="ECO:0000313" key="2">
    <source>
        <dbReference type="EMBL" id="CAB5362656.1"/>
    </source>
</evidence>
<dbReference type="VEuPathDB" id="FungiDB:FUN_002880"/>
<dbReference type="EMBL" id="LLXH01000349">
    <property type="protein sequence ID" value="PKC68157.1"/>
    <property type="molecule type" value="Genomic_DNA"/>
</dbReference>
<dbReference type="Proteomes" id="UP000684084">
    <property type="component" value="Unassembled WGS sequence"/>
</dbReference>
<dbReference type="OrthoDB" id="2367385at2759"/>